<dbReference type="Pfam" id="PF13450">
    <property type="entry name" value="NAD_binding_8"/>
    <property type="match status" value="1"/>
</dbReference>
<sequence length="467" mass="51948">MKLLAVFLLYASIREAIAVTTNREQRRDTAAFDPSRYDSSDIIYRDVAVIGGGSTGTYGAIKLRDMGKSVVLVEKEQVLGGHENTYIDPTTGTPIDFGVQAYWNIPVVTDFFARFNISIGPYGFSGYSTTFADFTTGQTIPNFTLNYNLLTAYNDQLNKYPDLSWSWNLPSPIPDDLLMPFGQFIEKYSLQDSAYALWTITGGVTNPFLLDQVTVNVMKWLDHAYMDETINGNAVTTTKHDNGELYVKALAELGSDALLSSTVTAAQRPEEGGVSLVVSTPKGDKLIVASKLLITIPLLVGNMKPFDVDDTEENLFKKFHYSCYYVGLVNNTGFPGGYRYLNAAANDTYNIPHFPGLYFINPTIEKGIYLYWYGSLTDLTQEEIESDVATVIHRLSNSTQEPNFLAFASHTPFKLEVTADDITNGFYDQLYALQGHRDTWYTGAAMISHNAGVLWNFTQALLPRIVA</sequence>
<dbReference type="Gene3D" id="3.30.70.1990">
    <property type="match status" value="1"/>
</dbReference>
<name>A0A232M5N6_9EURO</name>
<protein>
    <recommendedName>
        <fullName evidence="4">Amine oxidase domain-containing protein</fullName>
    </recommendedName>
</protein>
<dbReference type="Gene3D" id="3.50.50.60">
    <property type="entry name" value="FAD/NAD(P)-binding domain"/>
    <property type="match status" value="1"/>
</dbReference>
<reference evidence="2 3" key="1">
    <citation type="journal article" date="2015" name="Environ. Microbiol.">
        <title>Metagenome sequence of Elaphomyces granulatus from sporocarp tissue reveals Ascomycota ectomycorrhizal fingerprints of genome expansion and a Proteobacteria-rich microbiome.</title>
        <authorList>
            <person name="Quandt C.A."/>
            <person name="Kohler A."/>
            <person name="Hesse C.N."/>
            <person name="Sharpton T.J."/>
            <person name="Martin F."/>
            <person name="Spatafora J.W."/>
        </authorList>
    </citation>
    <scope>NUCLEOTIDE SEQUENCE [LARGE SCALE GENOMIC DNA]</scope>
    <source>
        <strain evidence="2 3">OSC145934</strain>
    </source>
</reference>
<keyword evidence="1" id="KW-0732">Signal</keyword>
<evidence type="ECO:0000313" key="2">
    <source>
        <dbReference type="EMBL" id="OXV11594.1"/>
    </source>
</evidence>
<evidence type="ECO:0000313" key="3">
    <source>
        <dbReference type="Proteomes" id="UP000243515"/>
    </source>
</evidence>
<dbReference type="EMBL" id="NPHW01002398">
    <property type="protein sequence ID" value="OXV11594.1"/>
    <property type="molecule type" value="Genomic_DNA"/>
</dbReference>
<dbReference type="Proteomes" id="UP000243515">
    <property type="component" value="Unassembled WGS sequence"/>
</dbReference>
<proteinExistence type="predicted"/>
<dbReference type="OrthoDB" id="68575at2759"/>
<comment type="caution">
    <text evidence="2">The sequence shown here is derived from an EMBL/GenBank/DDBJ whole genome shotgun (WGS) entry which is preliminary data.</text>
</comment>
<evidence type="ECO:0008006" key="4">
    <source>
        <dbReference type="Google" id="ProtNLM"/>
    </source>
</evidence>
<keyword evidence="3" id="KW-1185">Reference proteome</keyword>
<feature type="signal peptide" evidence="1">
    <location>
        <begin position="1"/>
        <end position="18"/>
    </location>
</feature>
<feature type="chain" id="PRO_5013348288" description="Amine oxidase domain-containing protein" evidence="1">
    <location>
        <begin position="19"/>
        <end position="467"/>
    </location>
</feature>
<gene>
    <name evidence="2" type="ORF">Egran_00645</name>
</gene>
<dbReference type="InterPro" id="IPR036188">
    <property type="entry name" value="FAD/NAD-bd_sf"/>
</dbReference>
<organism evidence="2 3">
    <name type="scientific">Elaphomyces granulatus</name>
    <dbReference type="NCBI Taxonomy" id="519963"/>
    <lineage>
        <taxon>Eukaryota</taxon>
        <taxon>Fungi</taxon>
        <taxon>Dikarya</taxon>
        <taxon>Ascomycota</taxon>
        <taxon>Pezizomycotina</taxon>
        <taxon>Eurotiomycetes</taxon>
        <taxon>Eurotiomycetidae</taxon>
        <taxon>Eurotiales</taxon>
        <taxon>Elaphomycetaceae</taxon>
        <taxon>Elaphomyces</taxon>
    </lineage>
</organism>
<accession>A0A232M5N6</accession>
<evidence type="ECO:0000256" key="1">
    <source>
        <dbReference type="SAM" id="SignalP"/>
    </source>
</evidence>
<dbReference type="AlphaFoldDB" id="A0A232M5N6"/>
<dbReference type="SUPFAM" id="SSF51905">
    <property type="entry name" value="FAD/NAD(P)-binding domain"/>
    <property type="match status" value="1"/>
</dbReference>
<dbReference type="Gene3D" id="1.10.405.20">
    <property type="match status" value="1"/>
</dbReference>